<dbReference type="InterPro" id="IPR036005">
    <property type="entry name" value="Creatinase/aminopeptidase-like"/>
</dbReference>
<name>Q97BA0_THEVO</name>
<evidence type="ECO:0000313" key="7">
    <source>
        <dbReference type="Proteomes" id="UP000001017"/>
    </source>
</evidence>
<reference evidence="6 7" key="2">
    <citation type="journal article" date="2000" name="Proc. Natl. Acad. Sci. U.S.A.">
        <title>Archaeal adaptation to higher temperatures revealed by genomic sequence of Thermoplasma volcanium.</title>
        <authorList>
            <person name="Kawashima T."/>
            <person name="Amano N."/>
            <person name="Koike H."/>
            <person name="Makino S."/>
            <person name="Higuchi S."/>
            <person name="Kawashima-Ohya Y."/>
            <person name="Watanabe K."/>
            <person name="Yamazaki M."/>
            <person name="Kanehori K."/>
            <person name="Kawamoto T."/>
            <person name="Nunoshiba T."/>
            <person name="Yamamoto Y."/>
            <person name="Aramaki H."/>
            <person name="Makino K."/>
            <person name="Suzuki M."/>
        </authorList>
    </citation>
    <scope>NUCLEOTIDE SEQUENCE [LARGE SCALE GENOMIC DNA]</scope>
    <source>
        <strain evidence="7">ATCC 51530 / DSM 4299 / JCM 9571 / NBRC 15438 / GSS1</strain>
    </source>
</reference>
<dbReference type="Pfam" id="PF01321">
    <property type="entry name" value="Creatinase_N"/>
    <property type="match status" value="1"/>
</dbReference>
<feature type="domain" description="Peptidase M24" evidence="4">
    <location>
        <begin position="140"/>
        <end position="341"/>
    </location>
</feature>
<dbReference type="Gene3D" id="3.90.230.10">
    <property type="entry name" value="Creatinase/methionine aminopeptidase superfamily"/>
    <property type="match status" value="1"/>
</dbReference>
<dbReference type="InterPro" id="IPR029149">
    <property type="entry name" value="Creatin/AminoP/Spt16_N"/>
</dbReference>
<keyword evidence="1 3" id="KW-0479">Metal-binding</keyword>
<dbReference type="PROSITE" id="PS00491">
    <property type="entry name" value="PROLINE_PEPTIDASE"/>
    <property type="match status" value="1"/>
</dbReference>
<proteinExistence type="inferred from homology"/>
<dbReference type="Gene3D" id="3.40.350.10">
    <property type="entry name" value="Creatinase/prolidase N-terminal domain"/>
    <property type="match status" value="1"/>
</dbReference>
<dbReference type="InterPro" id="IPR050659">
    <property type="entry name" value="Peptidase_M24B"/>
</dbReference>
<dbReference type="PhylomeDB" id="Q97BA0"/>
<comment type="similarity">
    <text evidence="3">Belongs to the peptidase M24B family.</text>
</comment>
<dbReference type="eggNOG" id="arCOG01000">
    <property type="taxonomic scope" value="Archaea"/>
</dbReference>
<dbReference type="PANTHER" id="PTHR46112">
    <property type="entry name" value="AMINOPEPTIDASE"/>
    <property type="match status" value="1"/>
</dbReference>
<keyword evidence="7" id="KW-1185">Reference proteome</keyword>
<dbReference type="EMBL" id="BA000011">
    <property type="protein sequence ID" value="BAB59699.1"/>
    <property type="molecule type" value="Genomic_DNA"/>
</dbReference>
<dbReference type="HOGENOM" id="CLU_017266_4_0_2"/>
<keyword evidence="2" id="KW-0378">Hydrolase</keyword>
<evidence type="ECO:0000259" key="5">
    <source>
        <dbReference type="Pfam" id="PF01321"/>
    </source>
</evidence>
<dbReference type="GeneID" id="1441074"/>
<dbReference type="InterPro" id="IPR001131">
    <property type="entry name" value="Peptidase_M24B_aminopep-P_CS"/>
</dbReference>
<evidence type="ECO:0000256" key="1">
    <source>
        <dbReference type="ARBA" id="ARBA00022723"/>
    </source>
</evidence>
<evidence type="ECO:0000259" key="4">
    <source>
        <dbReference type="Pfam" id="PF00557"/>
    </source>
</evidence>
<evidence type="ECO:0000313" key="6">
    <source>
        <dbReference type="EMBL" id="BAB59699.1"/>
    </source>
</evidence>
<gene>
    <name evidence="6" type="ORF">TVG0545002</name>
</gene>
<evidence type="ECO:0000256" key="3">
    <source>
        <dbReference type="RuleBase" id="RU000590"/>
    </source>
</evidence>
<reference evidence="6 7" key="1">
    <citation type="journal article" date="1999" name="Proc. Jpn. Acad.">
        <title>Determination of the complete genomic DNA sequence of Thermoplasma volvanium GSS1.</title>
        <authorList>
            <person name="Kawashima T."/>
            <person name="Yamamoto Y."/>
            <person name="Aramaki H."/>
            <person name="Nunoshiba T."/>
            <person name="Kawamoto T."/>
            <person name="Watanabe K."/>
            <person name="Yamazaki M."/>
            <person name="Kanehori K."/>
            <person name="Amano N."/>
            <person name="Ohya Y."/>
            <person name="Makino K."/>
            <person name="Suzuki M."/>
        </authorList>
    </citation>
    <scope>NUCLEOTIDE SEQUENCE [LARGE SCALE GENOMIC DNA]</scope>
    <source>
        <strain evidence="7">ATCC 51530 / DSM 4299 / JCM 9571 / NBRC 15438 / GSS1</strain>
    </source>
</reference>
<dbReference type="Pfam" id="PF00557">
    <property type="entry name" value="Peptidase_M24"/>
    <property type="match status" value="1"/>
</dbReference>
<sequence>MIFDKIFEYAREADTVLIYNAGEQNRDPTFTYITQTTKGIFEGSALIVKKDKATIVTSQLEEEAARSTGMDVYIFKNGTEFQNILRDLLKDVNTVGLNYNSLSLSSYKMFLRIIPDKEFLDVSASILEARKVKNEEELKKLKEAAKIGSEILPDVLNDLKEGVTEYEVASKIVYYMMRNGASGPSFDTIVAFGQNASMPHYSPGKAKLKKGDFVLMDYGAKYEGYCSDITRTVVFGKASEEQKEMYYTVKKAQEAGMNAIRSGANGKDVDAAARNVIDSTKYKGRFIHSLGHGVGLEVHDHPALSPSLDLPLKESMVVTVEPGVYVPGVGGVRIEDDVVVKKDGFEKITSAPTYELIEVS</sequence>
<dbReference type="GO" id="GO:0016787">
    <property type="term" value="F:hydrolase activity"/>
    <property type="evidence" value="ECO:0007669"/>
    <property type="project" value="UniProtKB-KW"/>
</dbReference>
<dbReference type="PANTHER" id="PTHR46112:SF2">
    <property type="entry name" value="XAA-PRO AMINOPEPTIDASE P-RELATED"/>
    <property type="match status" value="1"/>
</dbReference>
<dbReference type="OrthoDB" id="1346at2157"/>
<dbReference type="SUPFAM" id="SSF55920">
    <property type="entry name" value="Creatinase/aminopeptidase"/>
    <property type="match status" value="1"/>
</dbReference>
<dbReference type="CDD" id="cd01092">
    <property type="entry name" value="APP-like"/>
    <property type="match status" value="1"/>
</dbReference>
<dbReference type="KEGG" id="tvo:TVG0545002"/>
<organism evidence="6 7">
    <name type="scientific">Thermoplasma volcanium (strain ATCC 51530 / DSM 4299 / JCM 9571 / NBRC 15438 / GSS1)</name>
    <dbReference type="NCBI Taxonomy" id="273116"/>
    <lineage>
        <taxon>Archaea</taxon>
        <taxon>Methanobacteriati</taxon>
        <taxon>Thermoplasmatota</taxon>
        <taxon>Thermoplasmata</taxon>
        <taxon>Thermoplasmatales</taxon>
        <taxon>Thermoplasmataceae</taxon>
        <taxon>Thermoplasma</taxon>
    </lineage>
</organism>
<accession>Q97BA0</accession>
<evidence type="ECO:0000256" key="2">
    <source>
        <dbReference type="ARBA" id="ARBA00022801"/>
    </source>
</evidence>
<feature type="domain" description="Creatinase N-terminal" evidence="5">
    <location>
        <begin position="28"/>
        <end position="132"/>
    </location>
</feature>
<dbReference type="InterPro" id="IPR000587">
    <property type="entry name" value="Creatinase_N"/>
</dbReference>
<dbReference type="InterPro" id="IPR000994">
    <property type="entry name" value="Pept_M24"/>
</dbReference>
<protein>
    <submittedName>
        <fullName evidence="6">XAA-pro dipeptidase [X-pro peptidase]</fullName>
    </submittedName>
</protein>
<dbReference type="AlphaFoldDB" id="Q97BA0"/>
<dbReference type="GO" id="GO:0046872">
    <property type="term" value="F:metal ion binding"/>
    <property type="evidence" value="ECO:0007669"/>
    <property type="project" value="UniProtKB-KW"/>
</dbReference>
<dbReference type="PaxDb" id="273116-14324772"/>
<dbReference type="Proteomes" id="UP000001017">
    <property type="component" value="Chromosome"/>
</dbReference>
<dbReference type="RefSeq" id="WP_010916816.1">
    <property type="nucleotide sequence ID" value="NC_002689.2"/>
</dbReference>
<dbReference type="STRING" id="273116.gene:9381342"/>